<sequence length="129" mass="13767">MTRRLATLAALYLAALIVAATVFDLAEGRDIWNSLWWAVVTATTVGYGDLSPTTAVGRGVAVALMHLTTLLVMPLLTAEIAAKLIVDSDAFTHDEQEQLKDAVLRLEAKVEALLALDVRARDGGDPPPS</sequence>
<gene>
    <name evidence="9" type="ORF">HBH26_03465</name>
</gene>
<reference evidence="9 10" key="1">
    <citation type="submission" date="2020-03" db="EMBL/GenBank/DDBJ databases">
        <authorList>
            <person name="Wang L."/>
            <person name="He N."/>
            <person name="Li Y."/>
            <person name="Fang Y."/>
            <person name="Zhang F."/>
        </authorList>
    </citation>
    <scope>NUCLEOTIDE SEQUENCE [LARGE SCALE GENOMIC DNA]</scope>
    <source>
        <strain evidence="9 10">36D10-4-7</strain>
    </source>
</reference>
<dbReference type="Proteomes" id="UP000732399">
    <property type="component" value="Unassembled WGS sequence"/>
</dbReference>
<proteinExistence type="predicted"/>
<keyword evidence="6" id="KW-0472">Membrane</keyword>
<dbReference type="InterPro" id="IPR013099">
    <property type="entry name" value="K_chnl_dom"/>
</dbReference>
<evidence type="ECO:0000313" key="9">
    <source>
        <dbReference type="EMBL" id="NJR77674.1"/>
    </source>
</evidence>
<evidence type="ECO:0000259" key="8">
    <source>
        <dbReference type="Pfam" id="PF07885"/>
    </source>
</evidence>
<dbReference type="GO" id="GO:0034220">
    <property type="term" value="P:monoatomic ion transmembrane transport"/>
    <property type="evidence" value="ECO:0007669"/>
    <property type="project" value="UniProtKB-KW"/>
</dbReference>
<dbReference type="PANTHER" id="PTHR11537">
    <property type="entry name" value="VOLTAGE-GATED POTASSIUM CHANNEL"/>
    <property type="match status" value="1"/>
</dbReference>
<keyword evidence="2" id="KW-0813">Transport</keyword>
<feature type="domain" description="Potassium channel" evidence="8">
    <location>
        <begin position="13"/>
        <end position="77"/>
    </location>
</feature>
<evidence type="ECO:0000256" key="5">
    <source>
        <dbReference type="ARBA" id="ARBA00023065"/>
    </source>
</evidence>
<keyword evidence="7 9" id="KW-0407">Ion channel</keyword>
<comment type="subcellular location">
    <subcellularLocation>
        <location evidence="1">Membrane</location>
        <topology evidence="1">Multi-pass membrane protein</topology>
    </subcellularLocation>
</comment>
<keyword evidence="5" id="KW-0406">Ion transport</keyword>
<protein>
    <submittedName>
        <fullName evidence="9">Two pore domain potassium channel family protein</fullName>
    </submittedName>
</protein>
<evidence type="ECO:0000256" key="3">
    <source>
        <dbReference type="ARBA" id="ARBA00022692"/>
    </source>
</evidence>
<dbReference type="EMBL" id="JAAVJH010000002">
    <property type="protein sequence ID" value="NJR77674.1"/>
    <property type="molecule type" value="Genomic_DNA"/>
</dbReference>
<accession>A0ABX1CI47</accession>
<name>A0ABX1CI47_9SPHN</name>
<keyword evidence="4" id="KW-1133">Transmembrane helix</keyword>
<organism evidence="9 10">
    <name type="scientific">Sphingomonas corticis</name>
    <dbReference type="NCBI Taxonomy" id="2722791"/>
    <lineage>
        <taxon>Bacteria</taxon>
        <taxon>Pseudomonadati</taxon>
        <taxon>Pseudomonadota</taxon>
        <taxon>Alphaproteobacteria</taxon>
        <taxon>Sphingomonadales</taxon>
        <taxon>Sphingomonadaceae</taxon>
        <taxon>Sphingomonas</taxon>
    </lineage>
</organism>
<comment type="caution">
    <text evidence="9">The sequence shown here is derived from an EMBL/GenBank/DDBJ whole genome shotgun (WGS) entry which is preliminary data.</text>
</comment>
<dbReference type="SUPFAM" id="SSF81324">
    <property type="entry name" value="Voltage-gated potassium channels"/>
    <property type="match status" value="1"/>
</dbReference>
<evidence type="ECO:0000256" key="1">
    <source>
        <dbReference type="ARBA" id="ARBA00004141"/>
    </source>
</evidence>
<evidence type="ECO:0000256" key="7">
    <source>
        <dbReference type="ARBA" id="ARBA00023303"/>
    </source>
</evidence>
<evidence type="ECO:0000256" key="6">
    <source>
        <dbReference type="ARBA" id="ARBA00023136"/>
    </source>
</evidence>
<dbReference type="Pfam" id="PF07885">
    <property type="entry name" value="Ion_trans_2"/>
    <property type="match status" value="1"/>
</dbReference>
<keyword evidence="3" id="KW-0812">Transmembrane</keyword>
<dbReference type="PANTHER" id="PTHR11537:SF254">
    <property type="entry name" value="POTASSIUM VOLTAGE-GATED CHANNEL PROTEIN SHAB"/>
    <property type="match status" value="1"/>
</dbReference>
<keyword evidence="10" id="KW-1185">Reference proteome</keyword>
<evidence type="ECO:0000256" key="4">
    <source>
        <dbReference type="ARBA" id="ARBA00022989"/>
    </source>
</evidence>
<dbReference type="RefSeq" id="WP_168133209.1">
    <property type="nucleotide sequence ID" value="NZ_JAAVJH010000002.1"/>
</dbReference>
<evidence type="ECO:0000256" key="2">
    <source>
        <dbReference type="ARBA" id="ARBA00022448"/>
    </source>
</evidence>
<evidence type="ECO:0000313" key="10">
    <source>
        <dbReference type="Proteomes" id="UP000732399"/>
    </source>
</evidence>
<dbReference type="Gene3D" id="1.10.287.70">
    <property type="match status" value="1"/>
</dbReference>
<dbReference type="InterPro" id="IPR028325">
    <property type="entry name" value="VG_K_chnl"/>
</dbReference>